<proteinExistence type="predicted"/>
<organism evidence="2 3">
    <name type="scientific">Citrus sinensis</name>
    <name type="common">Sweet orange</name>
    <name type="synonym">Citrus aurantium var. sinensis</name>
    <dbReference type="NCBI Taxonomy" id="2711"/>
    <lineage>
        <taxon>Eukaryota</taxon>
        <taxon>Viridiplantae</taxon>
        <taxon>Streptophyta</taxon>
        <taxon>Embryophyta</taxon>
        <taxon>Tracheophyta</taxon>
        <taxon>Spermatophyta</taxon>
        <taxon>Magnoliopsida</taxon>
        <taxon>eudicotyledons</taxon>
        <taxon>Gunneridae</taxon>
        <taxon>Pentapetalae</taxon>
        <taxon>rosids</taxon>
        <taxon>malvids</taxon>
        <taxon>Sapindales</taxon>
        <taxon>Rutaceae</taxon>
        <taxon>Aurantioideae</taxon>
        <taxon>Citrus</taxon>
    </lineage>
</organism>
<protein>
    <submittedName>
        <fullName evidence="2">Uncharacterized protein</fullName>
    </submittedName>
</protein>
<dbReference type="STRING" id="2711.A0A067EZ82"/>
<evidence type="ECO:0000256" key="1">
    <source>
        <dbReference type="SAM" id="SignalP"/>
    </source>
</evidence>
<evidence type="ECO:0000313" key="2">
    <source>
        <dbReference type="EMBL" id="KDO60418.1"/>
    </source>
</evidence>
<keyword evidence="3" id="KW-1185">Reference proteome</keyword>
<feature type="non-terminal residue" evidence="2">
    <location>
        <position position="1"/>
    </location>
</feature>
<dbReference type="EMBL" id="KK784932">
    <property type="protein sequence ID" value="KDO60418.1"/>
    <property type="molecule type" value="Genomic_DNA"/>
</dbReference>
<feature type="chain" id="PRO_5012384488" evidence="1">
    <location>
        <begin position="16"/>
        <end position="54"/>
    </location>
</feature>
<gene>
    <name evidence="2" type="ORF">CISIN_1g0447081mg</name>
</gene>
<keyword evidence="1" id="KW-0732">Signal</keyword>
<name>A0A067EZ82_CITSI</name>
<dbReference type="AlphaFoldDB" id="A0A067EZ82"/>
<evidence type="ECO:0000313" key="3">
    <source>
        <dbReference type="Proteomes" id="UP000027120"/>
    </source>
</evidence>
<feature type="signal peptide" evidence="1">
    <location>
        <begin position="1"/>
        <end position="15"/>
    </location>
</feature>
<dbReference type="Proteomes" id="UP000027120">
    <property type="component" value="Unassembled WGS sequence"/>
</dbReference>
<sequence length="54" mass="6669">ASVFMLFLQIYLINGCYINSCREYWEKRLQIERVERVKQAKEYWENQCRAFMGI</sequence>
<reference evidence="2 3" key="1">
    <citation type="submission" date="2014-04" db="EMBL/GenBank/DDBJ databases">
        <authorList>
            <consortium name="International Citrus Genome Consortium"/>
            <person name="Gmitter F."/>
            <person name="Chen C."/>
            <person name="Farmerie W."/>
            <person name="Harkins T."/>
            <person name="Desany B."/>
            <person name="Mohiuddin M."/>
            <person name="Kodira C."/>
            <person name="Borodovsky M."/>
            <person name="Lomsadze A."/>
            <person name="Burns P."/>
            <person name="Jenkins J."/>
            <person name="Prochnik S."/>
            <person name="Shu S."/>
            <person name="Chapman J."/>
            <person name="Pitluck S."/>
            <person name="Schmutz J."/>
            <person name="Rokhsar D."/>
        </authorList>
    </citation>
    <scope>NUCLEOTIDE SEQUENCE</scope>
</reference>
<accession>A0A067EZ82</accession>